<accession>A0A158HTD4</accession>
<sequence length="51" mass="5767">MSSLPIFYYGSKKVSLDVAKIEKNIGIADYESAIQTAFNEILRIAHPFYRG</sequence>
<gene>
    <name evidence="1" type="ORF">AWB69_04763</name>
</gene>
<protein>
    <submittedName>
        <fullName evidence="1">Multidrug transporter</fullName>
    </submittedName>
</protein>
<evidence type="ECO:0000313" key="1">
    <source>
        <dbReference type="EMBL" id="SAL47259.1"/>
    </source>
</evidence>
<proteinExistence type="predicted"/>
<dbReference type="Proteomes" id="UP000054683">
    <property type="component" value="Unassembled WGS sequence"/>
</dbReference>
<name>A0A158HTD4_9BURK</name>
<reference evidence="1 2" key="1">
    <citation type="submission" date="2016-01" db="EMBL/GenBank/DDBJ databases">
        <authorList>
            <person name="Oliw E.H."/>
        </authorList>
    </citation>
    <scope>NUCLEOTIDE SEQUENCE [LARGE SCALE GENOMIC DNA]</scope>
    <source>
        <strain evidence="1">LMG 27134</strain>
    </source>
</reference>
<evidence type="ECO:0000313" key="2">
    <source>
        <dbReference type="Proteomes" id="UP000054683"/>
    </source>
</evidence>
<dbReference type="AlphaFoldDB" id="A0A158HTD4"/>
<organism evidence="1 2">
    <name type="scientific">Caballeronia udeis</name>
    <dbReference type="NCBI Taxonomy" id="1232866"/>
    <lineage>
        <taxon>Bacteria</taxon>
        <taxon>Pseudomonadati</taxon>
        <taxon>Pseudomonadota</taxon>
        <taxon>Betaproteobacteria</taxon>
        <taxon>Burkholderiales</taxon>
        <taxon>Burkholderiaceae</taxon>
        <taxon>Caballeronia</taxon>
    </lineage>
</organism>
<dbReference type="EMBL" id="FCOK02000034">
    <property type="protein sequence ID" value="SAL47259.1"/>
    <property type="molecule type" value="Genomic_DNA"/>
</dbReference>